<dbReference type="InterPro" id="IPR043472">
    <property type="entry name" value="Macro_dom-like"/>
</dbReference>
<dbReference type="PANTHER" id="PTHR35596">
    <property type="entry name" value="DUF2263 DOMAIN-CONTAINING PROTEIN"/>
    <property type="match status" value="1"/>
</dbReference>
<feature type="region of interest" description="Disordered" evidence="1">
    <location>
        <begin position="1"/>
        <end position="42"/>
    </location>
</feature>
<accession>A0A0G4PCQ3</accession>
<dbReference type="Pfam" id="PF10021">
    <property type="entry name" value="PARG_cat_microb"/>
    <property type="match status" value="1"/>
</dbReference>
<reference evidence="3 4" key="1">
    <citation type="journal article" date="2014" name="Nat. Commun.">
        <title>Multiple recent horizontal transfers of a large genomic region in cheese making fungi.</title>
        <authorList>
            <person name="Cheeseman K."/>
            <person name="Ropars J."/>
            <person name="Renault P."/>
            <person name="Dupont J."/>
            <person name="Gouzy J."/>
            <person name="Branca A."/>
            <person name="Abraham A.L."/>
            <person name="Ceppi M."/>
            <person name="Conseiller E."/>
            <person name="Debuchy R."/>
            <person name="Malagnac F."/>
            <person name="Goarin A."/>
            <person name="Silar P."/>
            <person name="Lacoste S."/>
            <person name="Sallet E."/>
            <person name="Bensimon A."/>
            <person name="Giraud T."/>
            <person name="Brygoo Y."/>
        </authorList>
    </citation>
    <scope>NUCLEOTIDE SEQUENCE [LARGE SCALE GENOMIC DNA]</scope>
    <source>
        <strain evidence="4">FM 013</strain>
    </source>
</reference>
<feature type="compositionally biased region" description="Low complexity" evidence="1">
    <location>
        <begin position="55"/>
        <end position="68"/>
    </location>
</feature>
<feature type="compositionally biased region" description="Low complexity" evidence="1">
    <location>
        <begin position="30"/>
        <end position="41"/>
    </location>
</feature>
<evidence type="ECO:0000313" key="3">
    <source>
        <dbReference type="EMBL" id="CRL24125.1"/>
    </source>
</evidence>
<organism evidence="3 4">
    <name type="scientific">Penicillium camemberti (strain FM 013)</name>
    <dbReference type="NCBI Taxonomy" id="1429867"/>
    <lineage>
        <taxon>Eukaryota</taxon>
        <taxon>Fungi</taxon>
        <taxon>Dikarya</taxon>
        <taxon>Ascomycota</taxon>
        <taxon>Pezizomycotina</taxon>
        <taxon>Eurotiomycetes</taxon>
        <taxon>Eurotiomycetidae</taxon>
        <taxon>Eurotiales</taxon>
        <taxon>Aspergillaceae</taxon>
        <taxon>Penicillium</taxon>
    </lineage>
</organism>
<keyword evidence="4" id="KW-1185">Reference proteome</keyword>
<name>A0A0G4PCQ3_PENC3</name>
<feature type="compositionally biased region" description="Basic residues" evidence="1">
    <location>
        <begin position="106"/>
        <end position="133"/>
    </location>
</feature>
<evidence type="ECO:0000259" key="2">
    <source>
        <dbReference type="Pfam" id="PF10021"/>
    </source>
</evidence>
<protein>
    <recommendedName>
        <fullName evidence="2">Microbial-type PARG catalytic domain-containing protein</fullName>
    </recommendedName>
</protein>
<feature type="domain" description="Microbial-type PARG catalytic" evidence="2">
    <location>
        <begin position="183"/>
        <end position="278"/>
    </location>
</feature>
<sequence length="409" mass="45237">MPKKEEPAQSDTSRSTQSTESTGSKFANQSPASSKSSQSSSGLTGLIDTIAQKFSSASTDSSISKVSSDVIMGGLDSREESPDPLTSPETKSGFSLSPKGQPDVLKKKHPAQRPAQAKKRRPSIRGKKSKVKGVNKPQSIAMNKVITTTKQATKTILSRTELEGTRFGYIANRWTAPVLDPNSVEFPNVDTVIRVAVGDTYDRALEMQNADSATDHMPVCVLNFANAYRPGGGWLNGARAQEEQLCYRSTLIDTLHTRFYPMDDLECLYSPNVIVFRNSVDNGYLFMSDDEKLHLNPTVSVISMAARSQPKLTDDKSTYVEVGHRYLMIAKMKLILRAAANNNHRRLVLGALGCGAFHHPTQEVADCWYEVLMKKEFKGWFEQIHFAVRDAPKENNVEIFKKTLDGLII</sequence>
<dbReference type="STRING" id="1429867.A0A0G4PCQ3"/>
<dbReference type="PANTHER" id="PTHR35596:SF1">
    <property type="entry name" value="MICROBIAL-TYPE PARG CATALYTIC DOMAIN-CONTAINING PROTEIN"/>
    <property type="match status" value="1"/>
</dbReference>
<evidence type="ECO:0000313" key="4">
    <source>
        <dbReference type="Proteomes" id="UP000053732"/>
    </source>
</evidence>
<dbReference type="Gene3D" id="3.40.220.10">
    <property type="entry name" value="Leucine Aminopeptidase, subunit E, domain 1"/>
    <property type="match status" value="1"/>
</dbReference>
<proteinExistence type="predicted"/>
<dbReference type="NCBIfam" id="TIGR02452">
    <property type="entry name" value="TIGR02452 family protein"/>
    <property type="match status" value="1"/>
</dbReference>
<gene>
    <name evidence="3" type="ORF">PCAMFM013_S011g000119</name>
</gene>
<dbReference type="AlphaFoldDB" id="A0A0G4PCQ3"/>
<evidence type="ECO:0000256" key="1">
    <source>
        <dbReference type="SAM" id="MobiDB-lite"/>
    </source>
</evidence>
<dbReference type="InterPro" id="IPR019261">
    <property type="entry name" value="PARG_cat_microbial"/>
</dbReference>
<feature type="region of interest" description="Disordered" evidence="1">
    <location>
        <begin position="55"/>
        <end position="139"/>
    </location>
</feature>
<feature type="compositionally biased region" description="Polar residues" evidence="1">
    <location>
        <begin position="9"/>
        <end position="29"/>
    </location>
</feature>
<dbReference type="InterPro" id="IPR012664">
    <property type="entry name" value="CHP02452"/>
</dbReference>
<dbReference type="EMBL" id="HG793144">
    <property type="protein sequence ID" value="CRL24125.1"/>
    <property type="molecule type" value="Genomic_DNA"/>
</dbReference>
<dbReference type="SUPFAM" id="SSF52949">
    <property type="entry name" value="Macro domain-like"/>
    <property type="match status" value="1"/>
</dbReference>
<dbReference type="Proteomes" id="UP000053732">
    <property type="component" value="Unassembled WGS sequence"/>
</dbReference>